<sequence>MDSTNIIIPFDFPFAILENRHNPDPNDKLVYAVADGQYTYGPLSLYQYHNDENYSKTFLLQSNQILLENRHNPDPNDKLVYAVADGQYTYGPLSLYQYHNDENYSKTIREEELPPSLPCKEFYIVESGFTTDDAIEIIDENRGPIYVKELSIADDDSMITFDTESEQIHMKELFKEMAECKNEIRNLKSIVLSENRLNTRRSTSTDSPHYHDAENNSKWIRGGAGHRSANTGHMSDDGGVSTPLRYKKSTGIRKPQQVQSSIVQRSVSSTLTNKNVLTPLRGKTTSTMSSVTAKYATPMRTTLSTTKKVVLKNIKSSGYGQFNVTNNTTTTIKKQQQQLATLATPGRSFRK</sequence>
<evidence type="ECO:0000313" key="2">
    <source>
        <dbReference type="EMBL" id="CAF1368677.1"/>
    </source>
</evidence>
<organism evidence="2 3">
    <name type="scientific">Adineta steineri</name>
    <dbReference type="NCBI Taxonomy" id="433720"/>
    <lineage>
        <taxon>Eukaryota</taxon>
        <taxon>Metazoa</taxon>
        <taxon>Spiralia</taxon>
        <taxon>Gnathifera</taxon>
        <taxon>Rotifera</taxon>
        <taxon>Eurotatoria</taxon>
        <taxon>Bdelloidea</taxon>
        <taxon>Adinetida</taxon>
        <taxon>Adinetidae</taxon>
        <taxon>Adineta</taxon>
    </lineage>
</organism>
<dbReference type="Proteomes" id="UP000663860">
    <property type="component" value="Unassembled WGS sequence"/>
</dbReference>
<protein>
    <submittedName>
        <fullName evidence="2">Uncharacterized protein</fullName>
    </submittedName>
</protein>
<comment type="caution">
    <text evidence="2">The sequence shown here is derived from an EMBL/GenBank/DDBJ whole genome shotgun (WGS) entry which is preliminary data.</text>
</comment>
<evidence type="ECO:0000313" key="3">
    <source>
        <dbReference type="Proteomes" id="UP000663860"/>
    </source>
</evidence>
<proteinExistence type="predicted"/>
<name>A0A815IPU7_9BILA</name>
<reference evidence="2" key="1">
    <citation type="submission" date="2021-02" db="EMBL/GenBank/DDBJ databases">
        <authorList>
            <person name="Nowell W R."/>
        </authorList>
    </citation>
    <scope>NUCLEOTIDE SEQUENCE</scope>
</reference>
<accession>A0A815IPU7</accession>
<dbReference type="AlphaFoldDB" id="A0A815IPU7"/>
<feature type="region of interest" description="Disordered" evidence="1">
    <location>
        <begin position="199"/>
        <end position="242"/>
    </location>
</feature>
<gene>
    <name evidence="2" type="ORF">IZO911_LOCUS37735</name>
</gene>
<dbReference type="EMBL" id="CAJNOE010000978">
    <property type="protein sequence ID" value="CAF1368677.1"/>
    <property type="molecule type" value="Genomic_DNA"/>
</dbReference>
<evidence type="ECO:0000256" key="1">
    <source>
        <dbReference type="SAM" id="MobiDB-lite"/>
    </source>
</evidence>